<name>A0A9P1G8V6_9DINO</name>
<keyword evidence="6" id="KW-0406">Ion transport</keyword>
<feature type="compositionally biased region" description="Low complexity" evidence="9">
    <location>
        <begin position="1243"/>
        <end position="1258"/>
    </location>
</feature>
<evidence type="ECO:0000313" key="14">
    <source>
        <dbReference type="EMBL" id="CAL1154857.1"/>
    </source>
</evidence>
<evidence type="ECO:0000313" key="13">
    <source>
        <dbReference type="EMBL" id="CAI4001482.1"/>
    </source>
</evidence>
<comment type="subcellular location">
    <subcellularLocation>
        <location evidence="1">Cell membrane</location>
        <topology evidence="1">Multi-pass membrane protein</topology>
    </subcellularLocation>
</comment>
<dbReference type="SUPFAM" id="SSF53098">
    <property type="entry name" value="Ribonuclease H-like"/>
    <property type="match status" value="1"/>
</dbReference>
<evidence type="ECO:0000256" key="7">
    <source>
        <dbReference type="ARBA" id="ARBA00023136"/>
    </source>
</evidence>
<keyword evidence="16" id="KW-1185">Reference proteome</keyword>
<reference evidence="13" key="1">
    <citation type="submission" date="2022-10" db="EMBL/GenBank/DDBJ databases">
        <authorList>
            <person name="Chen Y."/>
            <person name="Dougan E. K."/>
            <person name="Chan C."/>
            <person name="Rhodes N."/>
            <person name="Thang M."/>
        </authorList>
    </citation>
    <scope>NUCLEOTIDE SEQUENCE</scope>
</reference>
<evidence type="ECO:0000256" key="5">
    <source>
        <dbReference type="ARBA" id="ARBA00022989"/>
    </source>
</evidence>
<dbReference type="GO" id="GO:0003676">
    <property type="term" value="F:nucleic acid binding"/>
    <property type="evidence" value="ECO:0007669"/>
    <property type="project" value="InterPro"/>
</dbReference>
<dbReference type="InterPro" id="IPR012337">
    <property type="entry name" value="RNaseH-like_sf"/>
</dbReference>
<dbReference type="SMART" id="SM00343">
    <property type="entry name" value="ZnF_C2HC"/>
    <property type="match status" value="1"/>
</dbReference>
<dbReference type="InterPro" id="IPR001584">
    <property type="entry name" value="Integrase_cat-core"/>
</dbReference>
<feature type="region of interest" description="Disordered" evidence="9">
    <location>
        <begin position="1170"/>
        <end position="1189"/>
    </location>
</feature>
<reference evidence="14" key="2">
    <citation type="submission" date="2024-04" db="EMBL/GenBank/DDBJ databases">
        <authorList>
            <person name="Chen Y."/>
            <person name="Shah S."/>
            <person name="Dougan E. K."/>
            <person name="Thang M."/>
            <person name="Chan C."/>
        </authorList>
    </citation>
    <scope>NUCLEOTIDE SEQUENCE [LARGE SCALE GENOMIC DNA]</scope>
</reference>
<dbReference type="OrthoDB" id="443660at2759"/>
<feature type="domain" description="CCHC-type" evidence="11">
    <location>
        <begin position="431"/>
        <end position="446"/>
    </location>
</feature>
<keyword evidence="8" id="KW-0863">Zinc-finger</keyword>
<dbReference type="InterPro" id="IPR001878">
    <property type="entry name" value="Znf_CCHC"/>
</dbReference>
<keyword evidence="8" id="KW-0479">Metal-binding</keyword>
<evidence type="ECO:0000259" key="11">
    <source>
        <dbReference type="PROSITE" id="PS50158"/>
    </source>
</evidence>
<keyword evidence="2" id="KW-0813">Transport</keyword>
<keyword evidence="3" id="KW-1003">Cell membrane</keyword>
<accession>A0A9P1G8V6</accession>
<evidence type="ECO:0000313" key="16">
    <source>
        <dbReference type="Proteomes" id="UP001152797"/>
    </source>
</evidence>
<dbReference type="Pfam" id="PF00098">
    <property type="entry name" value="zf-CCHC"/>
    <property type="match status" value="1"/>
</dbReference>
<comment type="caution">
    <text evidence="13">The sequence shown here is derived from an EMBL/GenBank/DDBJ whole genome shotgun (WGS) entry which is preliminary data.</text>
</comment>
<dbReference type="Pfam" id="PF25539">
    <property type="entry name" value="Bestrophin_2"/>
    <property type="match status" value="1"/>
</dbReference>
<evidence type="ECO:0000313" key="15">
    <source>
        <dbReference type="EMBL" id="CAL4788794.1"/>
    </source>
</evidence>
<keyword evidence="4 10" id="KW-0812">Transmembrane</keyword>
<dbReference type="GO" id="GO:0005254">
    <property type="term" value="F:chloride channel activity"/>
    <property type="evidence" value="ECO:0007669"/>
    <property type="project" value="InterPro"/>
</dbReference>
<proteinExistence type="predicted"/>
<dbReference type="GO" id="GO:0005886">
    <property type="term" value="C:plasma membrane"/>
    <property type="evidence" value="ECO:0007669"/>
    <property type="project" value="UniProtKB-SubCell"/>
</dbReference>
<dbReference type="EMBL" id="CAMXCT020002946">
    <property type="protein sequence ID" value="CAL1154857.1"/>
    <property type="molecule type" value="Genomic_DNA"/>
</dbReference>
<feature type="region of interest" description="Disordered" evidence="9">
    <location>
        <begin position="1092"/>
        <end position="1158"/>
    </location>
</feature>
<keyword evidence="8" id="KW-0862">Zinc</keyword>
<evidence type="ECO:0000256" key="1">
    <source>
        <dbReference type="ARBA" id="ARBA00004651"/>
    </source>
</evidence>
<evidence type="ECO:0000259" key="12">
    <source>
        <dbReference type="PROSITE" id="PS50994"/>
    </source>
</evidence>
<dbReference type="SUPFAM" id="SSF57756">
    <property type="entry name" value="Retrovirus zinc finger-like domains"/>
    <property type="match status" value="1"/>
</dbReference>
<feature type="compositionally biased region" description="Polar residues" evidence="9">
    <location>
        <begin position="1259"/>
        <end position="1277"/>
    </location>
</feature>
<feature type="compositionally biased region" description="Polar residues" evidence="9">
    <location>
        <begin position="1229"/>
        <end position="1242"/>
    </location>
</feature>
<dbReference type="Proteomes" id="UP001152797">
    <property type="component" value="Unassembled WGS sequence"/>
</dbReference>
<evidence type="ECO:0000256" key="8">
    <source>
        <dbReference type="PROSITE-ProRule" id="PRU00047"/>
    </source>
</evidence>
<feature type="domain" description="Integrase catalytic" evidence="12">
    <location>
        <begin position="857"/>
        <end position="1030"/>
    </location>
</feature>
<dbReference type="InterPro" id="IPR036875">
    <property type="entry name" value="Znf_CCHC_sf"/>
</dbReference>
<evidence type="ECO:0000256" key="10">
    <source>
        <dbReference type="SAM" id="Phobius"/>
    </source>
</evidence>
<dbReference type="PANTHER" id="PTHR33281:SF19">
    <property type="entry name" value="VOLTAGE-DEPENDENT ANION CHANNEL-FORMING PROTEIN YNEE"/>
    <property type="match status" value="1"/>
</dbReference>
<feature type="compositionally biased region" description="Polar residues" evidence="9">
    <location>
        <begin position="1119"/>
        <end position="1128"/>
    </location>
</feature>
<dbReference type="PROSITE" id="PS50158">
    <property type="entry name" value="ZF_CCHC"/>
    <property type="match status" value="1"/>
</dbReference>
<feature type="region of interest" description="Disordered" evidence="9">
    <location>
        <begin position="1229"/>
        <end position="1278"/>
    </location>
</feature>
<dbReference type="EMBL" id="CAMXCT010002946">
    <property type="protein sequence ID" value="CAI4001482.1"/>
    <property type="molecule type" value="Genomic_DNA"/>
</dbReference>
<dbReference type="InterPro" id="IPR013103">
    <property type="entry name" value="RVT_2"/>
</dbReference>
<dbReference type="GO" id="GO:0008270">
    <property type="term" value="F:zinc ion binding"/>
    <property type="evidence" value="ECO:0007669"/>
    <property type="project" value="UniProtKB-KW"/>
</dbReference>
<dbReference type="Gene3D" id="4.10.60.10">
    <property type="entry name" value="Zinc finger, CCHC-type"/>
    <property type="match status" value="1"/>
</dbReference>
<evidence type="ECO:0000256" key="2">
    <source>
        <dbReference type="ARBA" id="ARBA00022448"/>
    </source>
</evidence>
<evidence type="ECO:0000256" key="4">
    <source>
        <dbReference type="ARBA" id="ARBA00022692"/>
    </source>
</evidence>
<dbReference type="InterPro" id="IPR036397">
    <property type="entry name" value="RNaseH_sf"/>
</dbReference>
<gene>
    <name evidence="13" type="ORF">C1SCF055_LOCUS27526</name>
</gene>
<keyword evidence="5 10" id="KW-1133">Transmembrane helix</keyword>
<evidence type="ECO:0000256" key="6">
    <source>
        <dbReference type="ARBA" id="ARBA00023065"/>
    </source>
</evidence>
<dbReference type="GO" id="GO:0015074">
    <property type="term" value="P:DNA integration"/>
    <property type="evidence" value="ECO:0007669"/>
    <property type="project" value="InterPro"/>
</dbReference>
<evidence type="ECO:0000256" key="9">
    <source>
        <dbReference type="SAM" id="MobiDB-lite"/>
    </source>
</evidence>
<dbReference type="Pfam" id="PF07727">
    <property type="entry name" value="RVT_2"/>
    <property type="match status" value="1"/>
</dbReference>
<evidence type="ECO:0000256" key="3">
    <source>
        <dbReference type="ARBA" id="ARBA00022475"/>
    </source>
</evidence>
<feature type="transmembrane region" description="Helical" evidence="10">
    <location>
        <begin position="2263"/>
        <end position="2288"/>
    </location>
</feature>
<organism evidence="13">
    <name type="scientific">Cladocopium goreaui</name>
    <dbReference type="NCBI Taxonomy" id="2562237"/>
    <lineage>
        <taxon>Eukaryota</taxon>
        <taxon>Sar</taxon>
        <taxon>Alveolata</taxon>
        <taxon>Dinophyceae</taxon>
        <taxon>Suessiales</taxon>
        <taxon>Symbiodiniaceae</taxon>
        <taxon>Cladocopium</taxon>
    </lineage>
</organism>
<protein>
    <submittedName>
        <fullName evidence="15">Retrovirus-related Pol polyprotein from transposon RE1 (Retro element 1) (AtRE1)</fullName>
    </submittedName>
</protein>
<dbReference type="PANTHER" id="PTHR33281">
    <property type="entry name" value="UPF0187 PROTEIN YNEE"/>
    <property type="match status" value="1"/>
</dbReference>
<dbReference type="InterPro" id="IPR044669">
    <property type="entry name" value="YneE/VCCN1/2-like"/>
</dbReference>
<dbReference type="PROSITE" id="PS50994">
    <property type="entry name" value="INTEGRASE"/>
    <property type="match status" value="1"/>
</dbReference>
<sequence>MSGACEHRYTGLLAENYIRLDAEWKETVNSKRAKKTARMRPGDWSMAEPLIQFQVAPNISPPAVTLGAVGAVGAAAGSRPRRKRSGALGKRLLSWRQRFSRPRRQAFAPSTANQGSNGAKTAALVLQVWEVSGEARSLRIAMDSGGSLKYFSGDDCDHREYKRWKQWAQNKILVMDRLPKEARGAFIWTLLQGKALEVVEHLTPDQYQVEGGEKVIFDLLDARWPQKDKSDEIGEIIAEIFTMKGKDTETLRQWSARAREAFDRCRRKCGVDFPEEVRGWVLLNCSGLTEHERAVVLARGQGNLKFDAVSQAMRSCFPEYVISRRKAAGVHVVEEMPDEFDQQASSSNAVAGFEDVELLLAEHGLVDEHASSSLGPDEEWEESEAAEVLAASWKNKRAELSKLQKSRRFNQANDLRRAFRVEVEEVKKRSKCFKCNKLGHFARECKARGAPSASTASAGTSGKDHAAGMVSVVTDEKEHFICSAGYELECEHATCHDVCLVSSPGFAVLDSGCGKTIVGEDTLHDFHCIWKAHGVRVPAERAETNTFKFGNGEREVSHRMIDMPVYIAGRRGVVRAAVVRGSAPLLLSRAALKTLQAHMNFDRDELTLFGTETVPMLVNEAGQYTVNVSKFPGHSPINADSVAPRVLSADASDDSDESHGVFTPCHTQCPIDVKHLMPHRAFTENEVCLTQWTPKQHRQLLHRSGGDLIRKPTRLLLSHSDMCSLSRKCPGNADPKHVQHQVIAGSVPQVGSVSKFAGKYPTAFVKSVLATVPELQPQPVLVVQSDCSHECLVAARLDELNAEEGSQLRKSLLKLHSNLGHPPNQQLLRVLKHGGASPAALQAARELTCEQCVANAQPKLPPPAQTHRTTEFNSLVGIDVKYLTGWTTNQKIPALNMIDYASSLQVMVPLFKRETSELILNTFMERWVSWAGMPTEVVCDPAQPNVADALTVPLEENGAQIKITAANAHWQLGKTEVHGGWFNRILTKVINERVPKDQQEWLDCVHASHCKNQLIQVYGMTPSQFVFGRNPRIPENLMDEPLEVVPATASLYQEALAKQVATRQAARRAVLELQDSRSLKLALAARPRVTVAMSPGDRALPNPSAEPSDMPQPEPMSVSDRQQQSHVSSELPEPEVVDESPMVDSVFDDPPDVPMPPQVAAEADVSVFRGHSSDAKSSEEAASYGPVRRKVLSKQGAPALFRPGRMAQDDFSEMMQEVVPQLLEQVLRSENTGRSESSQSETRPAASKRSSSESNPESTDSAKSQRTQSPARDQPSNDALVIDHEGSTFACDEVTILSVEHCSSPSTVEQLPRENLTVSEAEELRTMLDNGEPIETLMASYMQKKSAKEIRSAGNPPELQRKVDEAKLLEWNTILAKHAARLVLGPEAEQVRKRMPNRIMGSRYVITIKQEDDAPERVKARWCLQGHLDPDLGVKAVTGDLQSPTLSQVARHMLFQLIVSKKWRLKLGDIKGAFLSAGDLPLKYRPLFARLPQGGIPGIPEDALIEVVGHVYGLNDSPSAWYRKLSTVLLEAGFEKSRFDSCLFYMRENGELTGIYGVHVDDCATGGHGPKYQKALKHLQENFEFRKWRDGIEGGDFCGASYTQDPISFEVHMSQSKFIQKLRPIHFSKDRLRDKSAELTPKEVSCLRAVNGSLNWLATQSRPDLATQVSFSQQSFPSPTVLDALAANHAVRRARQHADQNLRFSSIPVDKLSIMCHSDAAFANAKAGATQAGYMISFTHADMDVGAECSWSPIYWKSARLPRVVSSTLSAEAQSMAVATSMCEWVSLLLSEALDGPRYVYNFWNHASKRLMLVESPEAFDLLRACIRSARYQISPEQKILERRAEMPRTDAEPSTWTVSDFDQCVQLVLVARSRGGFDDVMDRVKRIENGLHTEFNAVGLADGDYRLCDEFISGKGAMTDGSKRRFDNDAPVSGDVECSAGYVMPNVGDVPFSSHASTVEVPLKMCLPPGITSVPDWGTYKVSFGKFQGKKTYAEIRHESTAEMASYRGYVMSHRKSGSAQLKDLAAYLIAAGYAGEEQWRRVQPKAEPDEFRVTIRVFPLLLAQGLWSIFVVCVHLVTGFRWTNSSIIHPLLVGVLGLLLAFRTNQAYERHWSCGKALADLQKVLQSMLRYAAHLSRDDWEIYSCIVRHLIAFPIALKQHLKRSRDPEEYMRVLEYTEIDDLVRTGRPHTLILSSLSMLIRPLRHRDDGEGKSLALWTQMDNCITQLQAISCNLDLIVQLPLPASYTVHTSRFIRLWIGTLPFVLLGFIRPVLVPIIVLLIAWALYSTEELAQIMEEPFGDEIAGKPETIKLDVFCRRIIFALKQQVWVQETLDSRVNARSWVITPEDLPKVRQLEKEEAFNKKNAWDVD</sequence>
<dbReference type="Gene3D" id="3.30.420.10">
    <property type="entry name" value="Ribonuclease H-like superfamily/Ribonuclease H"/>
    <property type="match status" value="1"/>
</dbReference>
<keyword evidence="7 10" id="KW-0472">Membrane</keyword>
<dbReference type="EMBL" id="CAMXCT030002946">
    <property type="protein sequence ID" value="CAL4788794.1"/>
    <property type="molecule type" value="Genomic_DNA"/>
</dbReference>